<keyword evidence="1" id="KW-0233">DNA recombination</keyword>
<gene>
    <name evidence="4" type="ORF">NGB36_15770</name>
</gene>
<comment type="caution">
    <text evidence="4">The sequence shown here is derived from an EMBL/GenBank/DDBJ whole genome shotgun (WGS) entry which is preliminary data.</text>
</comment>
<dbReference type="InterPro" id="IPR013762">
    <property type="entry name" value="Integrase-like_cat_sf"/>
</dbReference>
<protein>
    <submittedName>
        <fullName evidence="4">Tyrosine-type recombinase/integrase</fullName>
    </submittedName>
</protein>
<dbReference type="InterPro" id="IPR050090">
    <property type="entry name" value="Tyrosine_recombinase_XerCD"/>
</dbReference>
<dbReference type="InterPro" id="IPR002104">
    <property type="entry name" value="Integrase_catalytic"/>
</dbReference>
<feature type="domain" description="Tyr recombinase" evidence="3">
    <location>
        <begin position="1"/>
        <end position="140"/>
    </location>
</feature>
<feature type="region of interest" description="Disordered" evidence="2">
    <location>
        <begin position="142"/>
        <end position="167"/>
    </location>
</feature>
<dbReference type="PANTHER" id="PTHR30349">
    <property type="entry name" value="PHAGE INTEGRASE-RELATED"/>
    <property type="match status" value="1"/>
</dbReference>
<dbReference type="Proteomes" id="UP001057702">
    <property type="component" value="Unassembled WGS sequence"/>
</dbReference>
<dbReference type="PANTHER" id="PTHR30349:SF64">
    <property type="entry name" value="PROPHAGE INTEGRASE INTD-RELATED"/>
    <property type="match status" value="1"/>
</dbReference>
<dbReference type="InterPro" id="IPR011010">
    <property type="entry name" value="DNA_brk_join_enz"/>
</dbReference>
<evidence type="ECO:0000256" key="1">
    <source>
        <dbReference type="ARBA" id="ARBA00023172"/>
    </source>
</evidence>
<evidence type="ECO:0000259" key="3">
    <source>
        <dbReference type="PROSITE" id="PS51898"/>
    </source>
</evidence>
<dbReference type="EMBL" id="JANFNG010000011">
    <property type="protein sequence ID" value="MCQ4082026.1"/>
    <property type="molecule type" value="Genomic_DNA"/>
</dbReference>
<dbReference type="PROSITE" id="PS51898">
    <property type="entry name" value="TYR_RECOMBINASE"/>
    <property type="match status" value="1"/>
</dbReference>
<keyword evidence="5" id="KW-1185">Reference proteome</keyword>
<dbReference type="SUPFAM" id="SSF56349">
    <property type="entry name" value="DNA breaking-rejoining enzymes"/>
    <property type="match status" value="1"/>
</dbReference>
<proteinExistence type="predicted"/>
<organism evidence="4 5">
    <name type="scientific">Streptomyces humicola</name>
    <dbReference type="NCBI Taxonomy" id="2953240"/>
    <lineage>
        <taxon>Bacteria</taxon>
        <taxon>Bacillati</taxon>
        <taxon>Actinomycetota</taxon>
        <taxon>Actinomycetes</taxon>
        <taxon>Kitasatosporales</taxon>
        <taxon>Streptomycetaceae</taxon>
        <taxon>Streptomyces</taxon>
    </lineage>
</organism>
<dbReference type="RefSeq" id="WP_255920935.1">
    <property type="nucleotide sequence ID" value="NZ_JANFNG010000011.1"/>
</dbReference>
<evidence type="ECO:0000313" key="4">
    <source>
        <dbReference type="EMBL" id="MCQ4082026.1"/>
    </source>
</evidence>
<evidence type="ECO:0000313" key="5">
    <source>
        <dbReference type="Proteomes" id="UP001057702"/>
    </source>
</evidence>
<dbReference type="Pfam" id="PF00589">
    <property type="entry name" value="Phage_integrase"/>
    <property type="match status" value="1"/>
</dbReference>
<sequence length="167" mass="18747">MRGPASCGPASKADSVRTISLSTETAAVLREWRQQQERERADWADWSGQKAYVDSGRVFTQENGEPYDPDWFSRRFKRPVELHRMPPVRLHDLRHGSATLALLAGNDIKVVQERLRHSPWQITSDTYTSVLPQMMRAEPESTVSVVPRAKPGATLQSVPPKGDLEAA</sequence>
<dbReference type="Gene3D" id="1.10.443.10">
    <property type="entry name" value="Intergrase catalytic core"/>
    <property type="match status" value="1"/>
</dbReference>
<reference evidence="4" key="1">
    <citation type="submission" date="2022-06" db="EMBL/GenBank/DDBJ databases">
        <title>Draft genome sequence of Streptomyces sp. RB6PN25 isolated from peat swamp forest in Thailand.</title>
        <authorList>
            <person name="Duangmal K."/>
            <person name="Klaysubun C."/>
        </authorList>
    </citation>
    <scope>NUCLEOTIDE SEQUENCE</scope>
    <source>
        <strain evidence="4">RB6PN25</strain>
    </source>
</reference>
<name>A0ABT1PWJ3_9ACTN</name>
<evidence type="ECO:0000256" key="2">
    <source>
        <dbReference type="SAM" id="MobiDB-lite"/>
    </source>
</evidence>
<accession>A0ABT1PWJ3</accession>